<keyword evidence="5 14" id="KW-0812">Transmembrane</keyword>
<accession>A0A672GL61</accession>
<keyword evidence="8" id="KW-0391">Immunity</keyword>
<keyword evidence="7" id="KW-0677">Repeat</keyword>
<reference evidence="16" key="2">
    <citation type="submission" date="2025-08" db="UniProtKB">
        <authorList>
            <consortium name="Ensembl"/>
        </authorList>
    </citation>
    <scope>IDENTIFICATION</scope>
</reference>
<keyword evidence="3" id="KW-0399">Innate immunity</keyword>
<dbReference type="GO" id="GO:0005886">
    <property type="term" value="C:plasma membrane"/>
    <property type="evidence" value="ECO:0007669"/>
    <property type="project" value="TreeGrafter"/>
</dbReference>
<dbReference type="Gene3D" id="3.80.10.10">
    <property type="entry name" value="Ribonuclease Inhibitor"/>
    <property type="match status" value="4"/>
</dbReference>
<proteinExistence type="inferred from homology"/>
<evidence type="ECO:0000313" key="17">
    <source>
        <dbReference type="Proteomes" id="UP000472267"/>
    </source>
</evidence>
<dbReference type="GO" id="GO:0002224">
    <property type="term" value="P:toll-like receptor signaling pathway"/>
    <property type="evidence" value="ECO:0007669"/>
    <property type="project" value="TreeGrafter"/>
</dbReference>
<evidence type="ECO:0000256" key="6">
    <source>
        <dbReference type="ARBA" id="ARBA00022729"/>
    </source>
</evidence>
<evidence type="ECO:0000256" key="2">
    <source>
        <dbReference type="ARBA" id="ARBA00009634"/>
    </source>
</evidence>
<dbReference type="FunFam" id="3.80.10.10:FF:000770">
    <property type="entry name" value="Uncharacterized protein"/>
    <property type="match status" value="1"/>
</dbReference>
<keyword evidence="10 14" id="KW-0472">Membrane</keyword>
<dbReference type="OMA" id="QRRENGY"/>
<protein>
    <submittedName>
        <fullName evidence="16">Toll-like receptor 13</fullName>
    </submittedName>
</protein>
<feature type="domain" description="TIR" evidence="15">
    <location>
        <begin position="799"/>
        <end position="940"/>
    </location>
</feature>
<dbReference type="PROSITE" id="PS50104">
    <property type="entry name" value="TIR"/>
    <property type="match status" value="1"/>
</dbReference>
<dbReference type="SMART" id="SM00255">
    <property type="entry name" value="TIR"/>
    <property type="match status" value="1"/>
</dbReference>
<dbReference type="Pfam" id="PF01582">
    <property type="entry name" value="TIR"/>
    <property type="match status" value="1"/>
</dbReference>
<dbReference type="Pfam" id="PF13855">
    <property type="entry name" value="LRR_8"/>
    <property type="match status" value="4"/>
</dbReference>
<sequence>NEHLFRKKGKNRKMGAAGSSSLLLPSLLLCSLLLDFSLAFSLKNCTVVYLAANANDVDVDCLNRDLAIIPDDIPRNARILELSENGIMRISKVDLQGLSKLKSLKLSFNLISHVDDGAFIDLTELTNLNLCKNKLEELTDEMFLGLSGLIKLQLSFNHISFISAGAFEPLLAVQLIELNVNRLQQITDVIPALKLTTLESLELCQNRILSLQSDNLPASNLKSLNLNGNPLTKFSLREDILPQLRNLSFDECTEDMEWDVASKTFLRSLTRLFVGGTNINLTSYMEMLRTAGSLRELEMSSMDTGVIDSLVDTACQMFSLRSLLIRDNEIESLGDLLLKSCSGLTEANLTSNGFVRMSKHAFRSTKILTVLSLRTNKLSKLSLALQVLPMLEYLDLSENIISELDCLDFRDLTRLKSLNLMSNRISVLQGCVFENLMDLEDLNIGENEVIDFGGAFTLPYFGKLKSLNLHNNHLDELQQGAFSSLSSLRDLDLESDRNYAVELNVFEGLDDLESLSVSLIENDRESFAGLPRLKTLSVFFSLKVVLRSFKPFDILLFSSLANLTTLILKTDPLFLVPITADVLSGLKSLERLMTENFFTNPLHPDTFKYTPRLRSLQIIYSNLLQLSPEVFWPLTNLEELDLSNNNLRSLDFLAEAKLSALKFLKLSENEVSIINETIFLSLPALTYLDLSENPLTCECSNSGFVRWATSNNQTQVANGYRYICAFPVSQRGERLLDFDVRSCWMDVSFLCFVSSAALVLLVLLSSFIHHFLRFHLIYAYYLFLAFLYDNKRRKGDVGCQYDAFVSYNVCDEAWVYEVLVPELEGQQGWKLCLHHRDFEPGRPIVQNITDAIYSSRKTICVISRHYLQSEWCSREIQMASYRLFDEHRDVLILLFVEDVPAHRLTAYHRMRSVVKRRSYLSWPRAAGHPAVFWQNVRRALGTDRDPRDQSDLLGGP</sequence>
<dbReference type="SMART" id="SM00369">
    <property type="entry name" value="LRR_TYP"/>
    <property type="match status" value="11"/>
</dbReference>
<evidence type="ECO:0000256" key="5">
    <source>
        <dbReference type="ARBA" id="ARBA00022692"/>
    </source>
</evidence>
<dbReference type="SUPFAM" id="SSF52058">
    <property type="entry name" value="L domain-like"/>
    <property type="match status" value="2"/>
</dbReference>
<dbReference type="SMART" id="SM00365">
    <property type="entry name" value="LRR_SD22"/>
    <property type="match status" value="5"/>
</dbReference>
<dbReference type="InterPro" id="IPR032675">
    <property type="entry name" value="LRR_dom_sf"/>
</dbReference>
<evidence type="ECO:0000256" key="9">
    <source>
        <dbReference type="ARBA" id="ARBA00022989"/>
    </source>
</evidence>
<dbReference type="PANTHER" id="PTHR24365">
    <property type="entry name" value="TOLL-LIKE RECEPTOR"/>
    <property type="match status" value="1"/>
</dbReference>
<dbReference type="InParanoid" id="A0A672GL61"/>
<keyword evidence="12" id="KW-0325">Glycoprotein</keyword>
<comment type="subcellular location">
    <subcellularLocation>
        <location evidence="1">Membrane</location>
        <topology evidence="1">Single-pass type I membrane protein</topology>
    </subcellularLocation>
</comment>
<evidence type="ECO:0000256" key="1">
    <source>
        <dbReference type="ARBA" id="ARBA00004479"/>
    </source>
</evidence>
<dbReference type="GO" id="GO:0006954">
    <property type="term" value="P:inflammatory response"/>
    <property type="evidence" value="ECO:0007669"/>
    <property type="project" value="UniProtKB-KW"/>
</dbReference>
<dbReference type="Proteomes" id="UP000472267">
    <property type="component" value="Chromosome 22"/>
</dbReference>
<evidence type="ECO:0000256" key="11">
    <source>
        <dbReference type="ARBA" id="ARBA00023170"/>
    </source>
</evidence>
<dbReference type="InterPro" id="IPR000157">
    <property type="entry name" value="TIR_dom"/>
</dbReference>
<keyword evidence="6" id="KW-0732">Signal</keyword>
<evidence type="ECO:0000256" key="4">
    <source>
        <dbReference type="ARBA" id="ARBA00022614"/>
    </source>
</evidence>
<evidence type="ECO:0000256" key="10">
    <source>
        <dbReference type="ARBA" id="ARBA00023136"/>
    </source>
</evidence>
<dbReference type="PANTHER" id="PTHR24365:SF522">
    <property type="entry name" value="LOW QUALITY PROTEIN: TOLL-LIKE RECEPTOR 13-RELATED"/>
    <property type="match status" value="1"/>
</dbReference>
<dbReference type="PRINTS" id="PR00019">
    <property type="entry name" value="LEURICHRPT"/>
</dbReference>
<evidence type="ECO:0000256" key="8">
    <source>
        <dbReference type="ARBA" id="ARBA00022859"/>
    </source>
</evidence>
<keyword evidence="9 14" id="KW-1133">Transmembrane helix</keyword>
<evidence type="ECO:0000256" key="12">
    <source>
        <dbReference type="ARBA" id="ARBA00023180"/>
    </source>
</evidence>
<dbReference type="InterPro" id="IPR035897">
    <property type="entry name" value="Toll_tir_struct_dom_sf"/>
</dbReference>
<keyword evidence="17" id="KW-1185">Reference proteome</keyword>
<dbReference type="Ensembl" id="ENSSFAT00005020314.1">
    <property type="protein sequence ID" value="ENSSFAP00005019531.1"/>
    <property type="gene ID" value="ENSSFAG00005010122.1"/>
</dbReference>
<dbReference type="SMART" id="SM00082">
    <property type="entry name" value="LRRCT"/>
    <property type="match status" value="1"/>
</dbReference>
<reference evidence="16" key="1">
    <citation type="submission" date="2019-06" db="EMBL/GenBank/DDBJ databases">
        <authorList>
            <consortium name="Wellcome Sanger Institute Data Sharing"/>
        </authorList>
    </citation>
    <scope>NUCLEOTIDE SEQUENCE [LARGE SCALE GENOMIC DNA]</scope>
</reference>
<reference evidence="16" key="3">
    <citation type="submission" date="2025-09" db="UniProtKB">
        <authorList>
            <consortium name="Ensembl"/>
        </authorList>
    </citation>
    <scope>IDENTIFICATION</scope>
</reference>
<evidence type="ECO:0000256" key="3">
    <source>
        <dbReference type="ARBA" id="ARBA00022588"/>
    </source>
</evidence>
<dbReference type="PROSITE" id="PS51450">
    <property type="entry name" value="LRR"/>
    <property type="match status" value="4"/>
</dbReference>
<keyword evidence="11" id="KW-0675">Receptor</keyword>
<dbReference type="InterPro" id="IPR000483">
    <property type="entry name" value="Cys-rich_flank_reg_C"/>
</dbReference>
<comment type="similarity">
    <text evidence="2">Belongs to the Toll-like receptor family.</text>
</comment>
<evidence type="ECO:0000313" key="16">
    <source>
        <dbReference type="Ensembl" id="ENSSFAP00005019531.1"/>
    </source>
</evidence>
<dbReference type="GO" id="GO:0045087">
    <property type="term" value="P:innate immune response"/>
    <property type="evidence" value="ECO:0007669"/>
    <property type="project" value="UniProtKB-KW"/>
</dbReference>
<dbReference type="AlphaFoldDB" id="A0A672GL61"/>
<organism evidence="16 17">
    <name type="scientific">Salarias fasciatus</name>
    <name type="common">Jewelled blenny</name>
    <name type="synonym">Blennius fasciatus</name>
    <dbReference type="NCBI Taxonomy" id="181472"/>
    <lineage>
        <taxon>Eukaryota</taxon>
        <taxon>Metazoa</taxon>
        <taxon>Chordata</taxon>
        <taxon>Craniata</taxon>
        <taxon>Vertebrata</taxon>
        <taxon>Euteleostomi</taxon>
        <taxon>Actinopterygii</taxon>
        <taxon>Neopterygii</taxon>
        <taxon>Teleostei</taxon>
        <taxon>Neoteleostei</taxon>
        <taxon>Acanthomorphata</taxon>
        <taxon>Ovalentaria</taxon>
        <taxon>Blenniimorphae</taxon>
        <taxon>Blenniiformes</taxon>
        <taxon>Blennioidei</taxon>
        <taxon>Blenniidae</taxon>
        <taxon>Salariinae</taxon>
        <taxon>Salarias</taxon>
    </lineage>
</organism>
<name>A0A672GL61_SALFA</name>
<dbReference type="Gene3D" id="3.40.50.10140">
    <property type="entry name" value="Toll/interleukin-1 receptor homology (TIR) domain"/>
    <property type="match status" value="1"/>
</dbReference>
<dbReference type="InterPro" id="IPR001611">
    <property type="entry name" value="Leu-rich_rpt"/>
</dbReference>
<feature type="transmembrane region" description="Helical" evidence="14">
    <location>
        <begin position="771"/>
        <end position="788"/>
    </location>
</feature>
<dbReference type="GO" id="GO:0038023">
    <property type="term" value="F:signaling receptor activity"/>
    <property type="evidence" value="ECO:0007669"/>
    <property type="project" value="TreeGrafter"/>
</dbReference>
<dbReference type="FunFam" id="3.40.50.10140:FF:000001">
    <property type="entry name" value="Toll-like receptor 2"/>
    <property type="match status" value="1"/>
</dbReference>
<dbReference type="InterPro" id="IPR003591">
    <property type="entry name" value="Leu-rich_rpt_typical-subtyp"/>
</dbReference>
<evidence type="ECO:0000256" key="13">
    <source>
        <dbReference type="ARBA" id="ARBA00023198"/>
    </source>
</evidence>
<keyword evidence="4" id="KW-0433">Leucine-rich repeat</keyword>
<dbReference type="SUPFAM" id="SSF52200">
    <property type="entry name" value="Toll/Interleukin receptor TIR domain"/>
    <property type="match status" value="1"/>
</dbReference>
<evidence type="ECO:0000256" key="14">
    <source>
        <dbReference type="SAM" id="Phobius"/>
    </source>
</evidence>
<gene>
    <name evidence="16" type="primary">LOC115409362</name>
</gene>
<evidence type="ECO:0000259" key="15">
    <source>
        <dbReference type="PROSITE" id="PS50104"/>
    </source>
</evidence>
<evidence type="ECO:0000256" key="7">
    <source>
        <dbReference type="ARBA" id="ARBA00022737"/>
    </source>
</evidence>
<feature type="transmembrane region" description="Helical" evidence="14">
    <location>
        <begin position="744"/>
        <end position="764"/>
    </location>
</feature>
<keyword evidence="13" id="KW-0395">Inflammatory response</keyword>